<keyword evidence="11" id="KW-1185">Reference proteome</keyword>
<dbReference type="GO" id="GO:0005819">
    <property type="term" value="C:spindle"/>
    <property type="evidence" value="ECO:0007669"/>
    <property type="project" value="UniProtKB-SubCell"/>
</dbReference>
<keyword evidence="3" id="KW-0493">Microtubule</keyword>
<dbReference type="InterPro" id="IPR050304">
    <property type="entry name" value="MT-severing_AAA_ATPase"/>
</dbReference>
<dbReference type="GO" id="GO:0005524">
    <property type="term" value="F:ATP binding"/>
    <property type="evidence" value="ECO:0007669"/>
    <property type="project" value="UniProtKB-KW"/>
</dbReference>
<dbReference type="FunFam" id="3.40.50.300:FF:001003">
    <property type="entry name" value="Vacuolar protein sorting-associated protein 4"/>
    <property type="match status" value="1"/>
</dbReference>
<dbReference type="FunCoup" id="A0A7R8UU42">
    <property type="interactions" value="6"/>
</dbReference>
<protein>
    <recommendedName>
        <fullName evidence="9">AAA+ ATPase domain-containing protein</fullName>
    </recommendedName>
</protein>
<dbReference type="SMART" id="SM00382">
    <property type="entry name" value="AAA"/>
    <property type="match status" value="1"/>
</dbReference>
<dbReference type="PROSITE" id="PS50896">
    <property type="entry name" value="LISH"/>
    <property type="match status" value="1"/>
</dbReference>
<sequence>MAQEEAKRAFSERKRNILYLVHQYLNNMGYEKAAETIKVDAHLQSEYTICDNIDLDAMYLEYCSYYHMKFQKFPSIIKKIDGNSEVHLRNPRKLKSARAALNPTTARTAPAIKSEPRKEISAETIIELDSPLALTDSLKIKQISHEKSVQHDCGDGVRVYPPLSDCEYYSQEWKEMAETICRDIIKKDLGVAWKNIYGNTKIISLIKEAVLLPLEQPSLFSSNIKPWKSVLLHGPPGTGKSLIAKALCTETLGRVTFFRICPSTIISKWRGESEKTIRVLFEVARYYAPSIIFFDEIEALTSRRDSGSEHEASKRFKNEFLSLLDGVGEDNSNIFILATTNLPWEMDLAFLRRFEKKILTDMPNTNERKSIIKSFLPSTLKLSESLLDKLAESSFGFTGDEIRVACKEVAMKQIRYASGSQKNTKRQSHIPEEDILVAFEQTSPICAKTYQRYIDWNNSHGNKV</sequence>
<evidence type="ECO:0000256" key="8">
    <source>
        <dbReference type="RuleBase" id="RU003651"/>
    </source>
</evidence>
<proteinExistence type="inferred from homology"/>
<dbReference type="InterPro" id="IPR003593">
    <property type="entry name" value="AAA+_ATPase"/>
</dbReference>
<feature type="domain" description="AAA+ ATPase" evidence="9">
    <location>
        <begin position="226"/>
        <end position="363"/>
    </location>
</feature>
<name>A0A7R8UU42_HERIL</name>
<dbReference type="Pfam" id="PF00004">
    <property type="entry name" value="AAA"/>
    <property type="match status" value="1"/>
</dbReference>
<evidence type="ECO:0000313" key="10">
    <source>
        <dbReference type="EMBL" id="CAD7087084.1"/>
    </source>
</evidence>
<dbReference type="AlphaFoldDB" id="A0A7R8UU42"/>
<evidence type="ECO:0000256" key="2">
    <source>
        <dbReference type="ARBA" id="ARBA00022490"/>
    </source>
</evidence>
<keyword evidence="2" id="KW-0963">Cytoplasm</keyword>
<keyword evidence="6" id="KW-0206">Cytoskeleton</keyword>
<dbReference type="Proteomes" id="UP000594454">
    <property type="component" value="Chromosome 4"/>
</dbReference>
<dbReference type="InterPro" id="IPR027417">
    <property type="entry name" value="P-loop_NTPase"/>
</dbReference>
<dbReference type="GO" id="GO:0005874">
    <property type="term" value="C:microtubule"/>
    <property type="evidence" value="ECO:0007669"/>
    <property type="project" value="UniProtKB-KW"/>
</dbReference>
<evidence type="ECO:0000256" key="7">
    <source>
        <dbReference type="ARBA" id="ARBA00023235"/>
    </source>
</evidence>
<dbReference type="EMBL" id="LR899012">
    <property type="protein sequence ID" value="CAD7087084.1"/>
    <property type="molecule type" value="Genomic_DNA"/>
</dbReference>
<dbReference type="GO" id="GO:0016887">
    <property type="term" value="F:ATP hydrolysis activity"/>
    <property type="evidence" value="ECO:0007669"/>
    <property type="project" value="InterPro"/>
</dbReference>
<evidence type="ECO:0000313" key="11">
    <source>
        <dbReference type="Proteomes" id="UP000594454"/>
    </source>
</evidence>
<dbReference type="InterPro" id="IPR003960">
    <property type="entry name" value="ATPase_AAA_CS"/>
</dbReference>
<dbReference type="SUPFAM" id="SSF52540">
    <property type="entry name" value="P-loop containing nucleoside triphosphate hydrolases"/>
    <property type="match status" value="1"/>
</dbReference>
<dbReference type="PROSITE" id="PS00674">
    <property type="entry name" value="AAA"/>
    <property type="match status" value="1"/>
</dbReference>
<evidence type="ECO:0000256" key="5">
    <source>
        <dbReference type="ARBA" id="ARBA00022840"/>
    </source>
</evidence>
<gene>
    <name evidence="10" type="ORF">HERILL_LOCUS9810</name>
</gene>
<dbReference type="OMA" id="MKTQGKY"/>
<accession>A0A7R8UU42</accession>
<comment type="similarity">
    <text evidence="8">Belongs to the AAA ATPase family.</text>
</comment>
<dbReference type="GO" id="GO:0016853">
    <property type="term" value="F:isomerase activity"/>
    <property type="evidence" value="ECO:0007669"/>
    <property type="project" value="UniProtKB-KW"/>
</dbReference>
<evidence type="ECO:0000259" key="9">
    <source>
        <dbReference type="SMART" id="SM00382"/>
    </source>
</evidence>
<dbReference type="PANTHER" id="PTHR23074:SF78">
    <property type="entry name" value="KATANIN P60 ATPASE-CONTAINING SUBUNIT A-LIKE 2"/>
    <property type="match status" value="1"/>
</dbReference>
<dbReference type="PANTHER" id="PTHR23074">
    <property type="entry name" value="AAA DOMAIN-CONTAINING"/>
    <property type="match status" value="1"/>
</dbReference>
<dbReference type="Gene3D" id="1.10.8.60">
    <property type="match status" value="1"/>
</dbReference>
<comment type="subcellular location">
    <subcellularLocation>
        <location evidence="1">Cytoplasm</location>
        <location evidence="1">Cytoskeleton</location>
        <location evidence="1">Spindle</location>
    </subcellularLocation>
</comment>
<keyword evidence="5 8" id="KW-0067">ATP-binding</keyword>
<keyword evidence="4 8" id="KW-0547">Nucleotide-binding</keyword>
<evidence type="ECO:0000256" key="3">
    <source>
        <dbReference type="ARBA" id="ARBA00022701"/>
    </source>
</evidence>
<keyword evidence="7" id="KW-0413">Isomerase</keyword>
<dbReference type="Gene3D" id="3.40.50.300">
    <property type="entry name" value="P-loop containing nucleotide triphosphate hydrolases"/>
    <property type="match status" value="1"/>
</dbReference>
<reference evidence="10 11" key="1">
    <citation type="submission" date="2020-11" db="EMBL/GenBank/DDBJ databases">
        <authorList>
            <person name="Wallbank WR R."/>
            <person name="Pardo Diaz C."/>
            <person name="Kozak K."/>
            <person name="Martin S."/>
            <person name="Jiggins C."/>
            <person name="Moest M."/>
            <person name="Warren A I."/>
            <person name="Generalovic N T."/>
            <person name="Byers J.R.P. K."/>
            <person name="Montejo-Kovacevich G."/>
            <person name="Yen C E."/>
        </authorList>
    </citation>
    <scope>NUCLEOTIDE SEQUENCE [LARGE SCALE GENOMIC DNA]</scope>
</reference>
<organism evidence="10 11">
    <name type="scientific">Hermetia illucens</name>
    <name type="common">Black soldier fly</name>
    <dbReference type="NCBI Taxonomy" id="343691"/>
    <lineage>
        <taxon>Eukaryota</taxon>
        <taxon>Metazoa</taxon>
        <taxon>Ecdysozoa</taxon>
        <taxon>Arthropoda</taxon>
        <taxon>Hexapoda</taxon>
        <taxon>Insecta</taxon>
        <taxon>Pterygota</taxon>
        <taxon>Neoptera</taxon>
        <taxon>Endopterygota</taxon>
        <taxon>Diptera</taxon>
        <taxon>Brachycera</taxon>
        <taxon>Stratiomyomorpha</taxon>
        <taxon>Stratiomyidae</taxon>
        <taxon>Hermetiinae</taxon>
        <taxon>Hermetia</taxon>
    </lineage>
</organism>
<evidence type="ECO:0000256" key="6">
    <source>
        <dbReference type="ARBA" id="ARBA00023212"/>
    </source>
</evidence>
<dbReference type="InterPro" id="IPR003959">
    <property type="entry name" value="ATPase_AAA_core"/>
</dbReference>
<dbReference type="InterPro" id="IPR006594">
    <property type="entry name" value="LisH"/>
</dbReference>
<dbReference type="OrthoDB" id="191529at2759"/>
<evidence type="ECO:0000256" key="4">
    <source>
        <dbReference type="ARBA" id="ARBA00022741"/>
    </source>
</evidence>
<evidence type="ECO:0000256" key="1">
    <source>
        <dbReference type="ARBA" id="ARBA00004186"/>
    </source>
</evidence>
<dbReference type="InParanoid" id="A0A7R8UU42"/>